<keyword evidence="2" id="KW-0863">Zinc-finger</keyword>
<dbReference type="GO" id="GO:0043066">
    <property type="term" value="P:negative regulation of apoptotic process"/>
    <property type="evidence" value="ECO:0007669"/>
    <property type="project" value="InterPro"/>
</dbReference>
<protein>
    <submittedName>
        <fullName evidence="6">E3 ubiquitin-protein ligase Mdm2 like protein</fullName>
    </submittedName>
</protein>
<dbReference type="Proteomes" id="UP000807504">
    <property type="component" value="Unassembled WGS sequence"/>
</dbReference>
<dbReference type="PROSITE" id="PS01358">
    <property type="entry name" value="ZF_RANBP2_1"/>
    <property type="match status" value="1"/>
</dbReference>
<sequence length="432" mass="48738">MASNSSSSCSEPLSDNCPTVLVSNALMQLIKDPEETEKKTTPLSLFAHVTTMDELLMDVKNYIVKHKLYDPANPLKILVHEDELGSLLGKSEFSLLDVRDILLQKFVIPVTQKNSSEVISSISDKMSLSKKRKLDNTPSEFAVKRIKCFDDTSCESDESMHSCQDYETEFVKDSTSDDNFSVNGLIIAETFDVDVEYEIETMTDSNEFSCESDSDIEEIVKSAIITFIARSSDSDIEYLADGSSDETQSEQELSEEDKWRCLSCFTLNDPLMRCCAVCWRTRVGWLSERSERQKNERDIKKREGRRRALARSKRKLSRKFNKNKDSSNRNLSDLSSATTESLSSPSSSCNDSSDVIQSSSNALEADKGRTEIELDKQLCLFCCAKPADSSIIHGKVGCKVCCFKCGRKLFAENKRCPVCRRNIERIVYLYNS</sequence>
<feature type="compositionally biased region" description="Basic and acidic residues" evidence="4">
    <location>
        <begin position="292"/>
        <end position="301"/>
    </location>
</feature>
<dbReference type="GO" id="GO:0008270">
    <property type="term" value="F:zinc ion binding"/>
    <property type="evidence" value="ECO:0007669"/>
    <property type="project" value="UniProtKB-KW"/>
</dbReference>
<accession>A0A8T0F6J0</accession>
<keyword evidence="3" id="KW-0862">Zinc</keyword>
<dbReference type="Gene3D" id="2.30.30.380">
    <property type="entry name" value="Zn-finger domain of Sec23/24"/>
    <property type="match status" value="1"/>
</dbReference>
<evidence type="ECO:0000313" key="6">
    <source>
        <dbReference type="EMBL" id="KAF8785928.1"/>
    </source>
</evidence>
<feature type="region of interest" description="Disordered" evidence="4">
    <location>
        <begin position="292"/>
        <end position="355"/>
    </location>
</feature>
<dbReference type="InterPro" id="IPR001876">
    <property type="entry name" value="Znf_RanBP2"/>
</dbReference>
<organism evidence="6 7">
    <name type="scientific">Argiope bruennichi</name>
    <name type="common">Wasp spider</name>
    <name type="synonym">Aranea bruennichi</name>
    <dbReference type="NCBI Taxonomy" id="94029"/>
    <lineage>
        <taxon>Eukaryota</taxon>
        <taxon>Metazoa</taxon>
        <taxon>Ecdysozoa</taxon>
        <taxon>Arthropoda</taxon>
        <taxon>Chelicerata</taxon>
        <taxon>Arachnida</taxon>
        <taxon>Araneae</taxon>
        <taxon>Araneomorphae</taxon>
        <taxon>Entelegynae</taxon>
        <taxon>Araneoidea</taxon>
        <taxon>Araneidae</taxon>
        <taxon>Argiope</taxon>
    </lineage>
</organism>
<dbReference type="GO" id="GO:0005634">
    <property type="term" value="C:nucleus"/>
    <property type="evidence" value="ECO:0007669"/>
    <property type="project" value="InterPro"/>
</dbReference>
<evidence type="ECO:0000313" key="7">
    <source>
        <dbReference type="Proteomes" id="UP000807504"/>
    </source>
</evidence>
<proteinExistence type="predicted"/>
<dbReference type="SUPFAM" id="SSF90209">
    <property type="entry name" value="Ran binding protein zinc finger-like"/>
    <property type="match status" value="1"/>
</dbReference>
<dbReference type="PIRSF" id="PIRSF006748">
    <property type="entry name" value="p53_MDM_2/4"/>
    <property type="match status" value="1"/>
</dbReference>
<comment type="caution">
    <text evidence="6">The sequence shown here is derived from an EMBL/GenBank/DDBJ whole genome shotgun (WGS) entry which is preliminary data.</text>
</comment>
<feature type="domain" description="RanBP2-type" evidence="5">
    <location>
        <begin position="259"/>
        <end position="278"/>
    </location>
</feature>
<evidence type="ECO:0000256" key="1">
    <source>
        <dbReference type="ARBA" id="ARBA00022723"/>
    </source>
</evidence>
<dbReference type="Gene3D" id="3.30.40.10">
    <property type="entry name" value="Zinc/RING finger domain, C3HC4 (zinc finger)"/>
    <property type="match status" value="1"/>
</dbReference>
<feature type="compositionally biased region" description="Low complexity" evidence="4">
    <location>
        <begin position="328"/>
        <end position="355"/>
    </location>
</feature>
<name>A0A8T0F6J0_ARGBR</name>
<reference evidence="6" key="1">
    <citation type="journal article" date="2020" name="bioRxiv">
        <title>Chromosome-level reference genome of the European wasp spider Argiope bruennichi: a resource for studies on range expansion and evolutionary adaptation.</title>
        <authorList>
            <person name="Sheffer M.M."/>
            <person name="Hoppe A."/>
            <person name="Krehenwinkel H."/>
            <person name="Uhl G."/>
            <person name="Kuss A.W."/>
            <person name="Jensen L."/>
            <person name="Jensen C."/>
            <person name="Gillespie R.G."/>
            <person name="Hoff K.J."/>
            <person name="Prost S."/>
        </authorList>
    </citation>
    <scope>NUCLEOTIDE SEQUENCE</scope>
</reference>
<evidence type="ECO:0000259" key="5">
    <source>
        <dbReference type="PROSITE" id="PS01358"/>
    </source>
</evidence>
<dbReference type="Gene3D" id="1.10.245.10">
    <property type="entry name" value="SWIB/MDM2 domain"/>
    <property type="match status" value="1"/>
</dbReference>
<dbReference type="GO" id="GO:0061630">
    <property type="term" value="F:ubiquitin protein ligase activity"/>
    <property type="evidence" value="ECO:0007669"/>
    <property type="project" value="TreeGrafter"/>
</dbReference>
<dbReference type="GO" id="GO:0051726">
    <property type="term" value="P:regulation of cell cycle"/>
    <property type="evidence" value="ECO:0007669"/>
    <property type="project" value="InterPro"/>
</dbReference>
<dbReference type="PANTHER" id="PTHR46858">
    <property type="entry name" value="OS05G0521000 PROTEIN"/>
    <property type="match status" value="1"/>
</dbReference>
<dbReference type="InterPro" id="IPR036885">
    <property type="entry name" value="SWIB_MDM2_dom_sf"/>
</dbReference>
<dbReference type="InterPro" id="IPR036443">
    <property type="entry name" value="Znf_RanBP2_sf"/>
</dbReference>
<dbReference type="GO" id="GO:0010468">
    <property type="term" value="P:regulation of gene expression"/>
    <property type="evidence" value="ECO:0007669"/>
    <property type="project" value="TreeGrafter"/>
</dbReference>
<dbReference type="EMBL" id="JABXBU010000030">
    <property type="protein sequence ID" value="KAF8785928.1"/>
    <property type="molecule type" value="Genomic_DNA"/>
</dbReference>
<evidence type="ECO:0000256" key="3">
    <source>
        <dbReference type="ARBA" id="ARBA00022833"/>
    </source>
</evidence>
<dbReference type="AlphaFoldDB" id="A0A8T0F6J0"/>
<evidence type="ECO:0000256" key="4">
    <source>
        <dbReference type="SAM" id="MobiDB-lite"/>
    </source>
</evidence>
<dbReference type="PANTHER" id="PTHR46858:SF5">
    <property type="entry name" value="E3 UBIQUITIN-PROTEIN LIGASE APD1-RELATED"/>
    <property type="match status" value="1"/>
</dbReference>
<evidence type="ECO:0000256" key="2">
    <source>
        <dbReference type="ARBA" id="ARBA00022771"/>
    </source>
</evidence>
<dbReference type="InterPro" id="IPR013083">
    <property type="entry name" value="Znf_RING/FYVE/PHD"/>
</dbReference>
<keyword evidence="7" id="KW-1185">Reference proteome</keyword>
<dbReference type="InterPro" id="IPR016495">
    <property type="entry name" value="p53_neg-reg_MDM_2/4"/>
</dbReference>
<keyword evidence="1" id="KW-0479">Metal-binding</keyword>
<dbReference type="GO" id="GO:0016567">
    <property type="term" value="P:protein ubiquitination"/>
    <property type="evidence" value="ECO:0007669"/>
    <property type="project" value="TreeGrafter"/>
</dbReference>
<feature type="compositionally biased region" description="Basic residues" evidence="4">
    <location>
        <begin position="302"/>
        <end position="321"/>
    </location>
</feature>
<dbReference type="SUPFAM" id="SSF47592">
    <property type="entry name" value="SWIB/MDM2 domain"/>
    <property type="match status" value="1"/>
</dbReference>
<gene>
    <name evidence="6" type="ORF">HNY73_011416</name>
</gene>
<reference evidence="6" key="2">
    <citation type="submission" date="2020-06" db="EMBL/GenBank/DDBJ databases">
        <authorList>
            <person name="Sheffer M."/>
        </authorList>
    </citation>
    <scope>NUCLEOTIDE SEQUENCE</scope>
</reference>